<keyword evidence="1" id="KW-0012">Acyltransferase</keyword>
<evidence type="ECO:0000313" key="1">
    <source>
        <dbReference type="EMBL" id="MBB3931572.1"/>
    </source>
</evidence>
<dbReference type="InterPro" id="IPR052896">
    <property type="entry name" value="GGT-like_enzyme"/>
</dbReference>
<comment type="caution">
    <text evidence="1">The sequence shown here is derived from an EMBL/GenBank/DDBJ whole genome shotgun (WGS) entry which is preliminary data.</text>
</comment>
<dbReference type="AlphaFoldDB" id="A0A840APL4"/>
<dbReference type="PANTHER" id="PTHR43881">
    <property type="entry name" value="GAMMA-GLUTAMYLTRANSPEPTIDASE (AFU_ORTHOLOGUE AFUA_4G13580)"/>
    <property type="match status" value="1"/>
</dbReference>
<keyword evidence="2" id="KW-1185">Reference proteome</keyword>
<dbReference type="InterPro" id="IPR029055">
    <property type="entry name" value="Ntn_hydrolases_N"/>
</dbReference>
<dbReference type="PRINTS" id="PR01210">
    <property type="entry name" value="GGTRANSPTASE"/>
</dbReference>
<gene>
    <name evidence="1" type="ORF">GGR25_002622</name>
</gene>
<keyword evidence="1" id="KW-0808">Transferase</keyword>
<organism evidence="1 2">
    <name type="scientific">Kaistia hirudinis</name>
    <dbReference type="NCBI Taxonomy" id="1293440"/>
    <lineage>
        <taxon>Bacteria</taxon>
        <taxon>Pseudomonadati</taxon>
        <taxon>Pseudomonadota</taxon>
        <taxon>Alphaproteobacteria</taxon>
        <taxon>Hyphomicrobiales</taxon>
        <taxon>Kaistiaceae</taxon>
        <taxon>Kaistia</taxon>
    </lineage>
</organism>
<dbReference type="EMBL" id="JACIDS010000003">
    <property type="protein sequence ID" value="MBB3931572.1"/>
    <property type="molecule type" value="Genomic_DNA"/>
</dbReference>
<dbReference type="Gene3D" id="1.10.246.130">
    <property type="match status" value="1"/>
</dbReference>
<dbReference type="GO" id="GO:0036374">
    <property type="term" value="F:glutathione hydrolase activity"/>
    <property type="evidence" value="ECO:0007669"/>
    <property type="project" value="UniProtKB-EC"/>
</dbReference>
<proteinExistence type="predicted"/>
<dbReference type="Proteomes" id="UP000553963">
    <property type="component" value="Unassembled WGS sequence"/>
</dbReference>
<evidence type="ECO:0000313" key="2">
    <source>
        <dbReference type="Proteomes" id="UP000553963"/>
    </source>
</evidence>
<dbReference type="EC" id="3.4.19.13" evidence="1"/>
<protein>
    <submittedName>
        <fullName evidence="1">Gamma-glutamyltranspeptidase/glutathione hydrolase</fullName>
        <ecNumber evidence="1">2.3.2.2</ecNumber>
        <ecNumber evidence="1">3.4.19.13</ecNumber>
    </submittedName>
</protein>
<dbReference type="PANTHER" id="PTHR43881:SF5">
    <property type="entry name" value="GAMMA-GLUTAMYLTRANSPEPTIDASE"/>
    <property type="match status" value="1"/>
</dbReference>
<name>A0A840APL4_9HYPH</name>
<dbReference type="InterPro" id="IPR043138">
    <property type="entry name" value="GGT_lsub"/>
</dbReference>
<dbReference type="Pfam" id="PF01019">
    <property type="entry name" value="G_glu_transpept"/>
    <property type="match status" value="1"/>
</dbReference>
<dbReference type="GO" id="GO:0103068">
    <property type="term" value="F:leukotriene C4 gamma-glutamyl transferase activity"/>
    <property type="evidence" value="ECO:0007669"/>
    <property type="project" value="UniProtKB-EC"/>
</dbReference>
<dbReference type="Gene3D" id="3.60.20.40">
    <property type="match status" value="1"/>
</dbReference>
<dbReference type="InterPro" id="IPR043137">
    <property type="entry name" value="GGT_ssub_C"/>
</dbReference>
<reference evidence="1 2" key="1">
    <citation type="submission" date="2020-08" db="EMBL/GenBank/DDBJ databases">
        <title>Genomic Encyclopedia of Type Strains, Phase IV (KMG-IV): sequencing the most valuable type-strain genomes for metagenomic binning, comparative biology and taxonomic classification.</title>
        <authorList>
            <person name="Goeker M."/>
        </authorList>
    </citation>
    <scope>NUCLEOTIDE SEQUENCE [LARGE SCALE GENOMIC DNA]</scope>
    <source>
        <strain evidence="1 2">DSM 25966</strain>
    </source>
</reference>
<keyword evidence="1" id="KW-0378">Hydrolase</keyword>
<sequence length="529" mass="56906">MSETVVGEKGMVVAPHFAAAEAGAEVLRAGGNAIEAMIATAATIAVVYPHMNSIGGDGFWLVREPGRPPRYIKGCGSAGSKATIAAYREKGYDRIPTRGPDAALTVAGAVSGWQLAYEYAQSVGGRLDRQTLLANAIAHARSGIAVTRSQTRLTREHFEALNAAPGFAEAFLVDGQVPEVGTIIRQERLAETLDHLAHAGFDDFYRGDVAATIADDLERIGSPVTREDLARHEPRFRQPLSVRLSDVELFNAPPPTQGVASLIILGVFERLGVKRGESFEHVHGLVEATKRAFLIRDAHVTDPIIAGDLSVHLSNAVLDREAGAVDMRRAAPWPQVALKGDTVWLGAIDANGMAVSYIQSVFWEFGSGVVLPRTGITWQNRGSSFSLDPKARNPLHPGRKPFHTLNPAMASFDDGRFMSYGTMGGEGQPQTQAAVFTRYARFGMDLARAVDAPRWLLGRTWGSDHTNLRLENRFDPDLVLALERAGHDVEVLDASHADLMGHAGALVRRPDGRILGATDPRSDGAAIAA</sequence>
<accession>A0A840APL4</accession>
<dbReference type="RefSeq" id="WP_380146741.1">
    <property type="nucleotide sequence ID" value="NZ_JACIDS010000003.1"/>
</dbReference>
<dbReference type="EC" id="2.3.2.2" evidence="1"/>
<dbReference type="SUPFAM" id="SSF56235">
    <property type="entry name" value="N-terminal nucleophile aminohydrolases (Ntn hydrolases)"/>
    <property type="match status" value="1"/>
</dbReference>